<name>A0A7L4EWM3_HIRRU</name>
<dbReference type="InterPro" id="IPR045119">
    <property type="entry name" value="SUN1-5"/>
</dbReference>
<dbReference type="InterPro" id="IPR040994">
    <property type="entry name" value="Sun_CC2"/>
</dbReference>
<dbReference type="Pfam" id="PF18580">
    <property type="entry name" value="HTH_SUN2"/>
    <property type="match status" value="1"/>
</dbReference>
<dbReference type="EMBL" id="VZZX01010953">
    <property type="protein sequence ID" value="NXW79150.1"/>
    <property type="molecule type" value="Genomic_DNA"/>
</dbReference>
<dbReference type="GO" id="GO:0043495">
    <property type="term" value="F:protein-membrane adaptor activity"/>
    <property type="evidence" value="ECO:0007669"/>
    <property type="project" value="TreeGrafter"/>
</dbReference>
<dbReference type="PANTHER" id="PTHR12911:SF22">
    <property type="entry name" value="SUN DOMAIN-CONTAINING PROTEIN 2"/>
    <property type="match status" value="1"/>
</dbReference>
<dbReference type="Proteomes" id="UP000585317">
    <property type="component" value="Unassembled WGS sequence"/>
</dbReference>
<keyword evidence="3" id="KW-1133">Transmembrane helix</keyword>
<feature type="region of interest" description="Disordered" evidence="2">
    <location>
        <begin position="1"/>
        <end position="65"/>
    </location>
</feature>
<feature type="domain" description="SUN coiled coil" evidence="4">
    <location>
        <begin position="476"/>
        <end position="521"/>
    </location>
</feature>
<gene>
    <name evidence="5" type="primary">Sun2</name>
    <name evidence="5" type="ORF">HIRRUS_R03659</name>
</gene>
<feature type="coiled-coil region" evidence="1">
    <location>
        <begin position="277"/>
        <end position="304"/>
    </location>
</feature>
<accession>A0A7L4EWM3</accession>
<evidence type="ECO:0000256" key="2">
    <source>
        <dbReference type="SAM" id="MobiDB-lite"/>
    </source>
</evidence>
<protein>
    <submittedName>
        <fullName evidence="5">SUN2 protein</fullName>
    </submittedName>
</protein>
<reference evidence="5 6" key="1">
    <citation type="submission" date="2019-09" db="EMBL/GenBank/DDBJ databases">
        <title>Bird 10,000 Genomes (B10K) Project - Family phase.</title>
        <authorList>
            <person name="Zhang G."/>
        </authorList>
    </citation>
    <scope>NUCLEOTIDE SEQUENCE [LARGE SCALE GENOMIC DNA]</scope>
    <source>
        <strain evidence="5">B10K-DU-001-67</strain>
        <tissue evidence="5">Muscle</tissue>
    </source>
</reference>
<comment type="caution">
    <text evidence="5">The sequence shown here is derived from an EMBL/GenBank/DDBJ whole genome shotgun (WGS) entry which is preliminary data.</text>
</comment>
<feature type="coiled-coil region" evidence="1">
    <location>
        <begin position="466"/>
        <end position="493"/>
    </location>
</feature>
<evidence type="ECO:0000259" key="4">
    <source>
        <dbReference type="Pfam" id="PF18580"/>
    </source>
</evidence>
<evidence type="ECO:0000256" key="1">
    <source>
        <dbReference type="SAM" id="Coils"/>
    </source>
</evidence>
<feature type="non-terminal residue" evidence="5">
    <location>
        <position position="1"/>
    </location>
</feature>
<keyword evidence="1" id="KW-0175">Coiled coil</keyword>
<feature type="non-terminal residue" evidence="5">
    <location>
        <position position="521"/>
    </location>
</feature>
<dbReference type="PANTHER" id="PTHR12911">
    <property type="entry name" value="SAD1/UNC-84-LIKE PROTEIN-RELATED"/>
    <property type="match status" value="1"/>
</dbReference>
<proteinExistence type="predicted"/>
<dbReference type="GO" id="GO:0034993">
    <property type="term" value="C:meiotic nuclear membrane microtubule tethering complex"/>
    <property type="evidence" value="ECO:0007669"/>
    <property type="project" value="TreeGrafter"/>
</dbReference>
<dbReference type="AlphaFoldDB" id="A0A7L4EWM3"/>
<keyword evidence="3" id="KW-0812">Transmembrane</keyword>
<evidence type="ECO:0000313" key="6">
    <source>
        <dbReference type="Proteomes" id="UP000585317"/>
    </source>
</evidence>
<organism evidence="5 6">
    <name type="scientific">Hirundo rustica</name>
    <name type="common">Barn swallow</name>
    <dbReference type="NCBI Taxonomy" id="43150"/>
    <lineage>
        <taxon>Eukaryota</taxon>
        <taxon>Metazoa</taxon>
        <taxon>Chordata</taxon>
        <taxon>Craniata</taxon>
        <taxon>Vertebrata</taxon>
        <taxon>Euteleostomi</taxon>
        <taxon>Archelosauria</taxon>
        <taxon>Archosauria</taxon>
        <taxon>Dinosauria</taxon>
        <taxon>Saurischia</taxon>
        <taxon>Theropoda</taxon>
        <taxon>Coelurosauria</taxon>
        <taxon>Aves</taxon>
        <taxon>Neognathae</taxon>
        <taxon>Neoaves</taxon>
        <taxon>Telluraves</taxon>
        <taxon>Australaves</taxon>
        <taxon>Passeriformes</taxon>
        <taxon>Sylvioidea</taxon>
        <taxon>Hirundinidae</taxon>
        <taxon>Hirundo</taxon>
    </lineage>
</organism>
<sequence>MSRRSQRLVTTRYYPGDDDAATGSSTSLLGGTQLPFKETTGRTIRRKSSSTKRLSPTPSTQTSYYSESMMSESYLGGSRGLAALGSSMLDDDLDSSTYWGGGLSTRRRRGTGDTESSKINGVLESKTYDTYTSSSGYSSEDDYAGHYFSGQSSSGSGLRTAASRVGSFLWQVFTSPVRFMGWLFSRLAGAWRCLTGTPSHLDSVPFSRRYPRLKRSLLLLLLLLLLLAATAYGAWYFYPNGLSTLSLPSFSSWGAGKLSSASDVPGAGDLTMLDQGGHRLLARFQSLEKRFEALEAELSRWELRHGAAAVTAGGEPPPGDILALLEGLVNRRDMGLKEHLHTDMANHLQGELDALRAQVQRDLDGRLGKMEQASREMEARLLELHSEWQSLVQESLRGTFQQEVGKLEQEVAVLRRELASLKSDQEVMGKHVEGILEQLKTVRADVEMQFPVWISRFLSESQQDGAAAFILQREDLQAELQALEHKILAKVLEDRRLSARDAQAGIGVALRQGGTAGVTEE</sequence>
<feature type="coiled-coil region" evidence="1">
    <location>
        <begin position="367"/>
        <end position="424"/>
    </location>
</feature>
<dbReference type="CDD" id="cd21438">
    <property type="entry name" value="SUN2_cc1"/>
    <property type="match status" value="1"/>
</dbReference>
<feature type="transmembrane region" description="Helical" evidence="3">
    <location>
        <begin position="217"/>
        <end position="238"/>
    </location>
</feature>
<evidence type="ECO:0000313" key="5">
    <source>
        <dbReference type="EMBL" id="NXW79150.1"/>
    </source>
</evidence>
<keyword evidence="3" id="KW-0472">Membrane</keyword>
<evidence type="ECO:0000256" key="3">
    <source>
        <dbReference type="SAM" id="Phobius"/>
    </source>
</evidence>
<feature type="compositionally biased region" description="Low complexity" evidence="2">
    <location>
        <begin position="51"/>
        <end position="65"/>
    </location>
</feature>